<protein>
    <submittedName>
        <fullName evidence="1">Uncharacterized protein</fullName>
    </submittedName>
</protein>
<dbReference type="EMBL" id="BGZK01000917">
    <property type="protein sequence ID" value="GBP65031.1"/>
    <property type="molecule type" value="Genomic_DNA"/>
</dbReference>
<keyword evidence="2" id="KW-1185">Reference proteome</keyword>
<proteinExistence type="predicted"/>
<evidence type="ECO:0000313" key="2">
    <source>
        <dbReference type="Proteomes" id="UP000299102"/>
    </source>
</evidence>
<evidence type="ECO:0000313" key="1">
    <source>
        <dbReference type="EMBL" id="GBP65031.1"/>
    </source>
</evidence>
<accession>A0A4C1XML7</accession>
<sequence length="130" mass="14964">MLQFIRIPLHVFGETHRGDFSMFYRPFNSTSIYTYRLVLHLFIPAASTTRRRPPAVALRSKRNFLRRTSKLRNEIPQTAFPSERDIGALMKRIYYVYILKRRQRAGHAADGGGVRAAAIANSGDPRKKNT</sequence>
<comment type="caution">
    <text evidence="1">The sequence shown here is derived from an EMBL/GenBank/DDBJ whole genome shotgun (WGS) entry which is preliminary data.</text>
</comment>
<gene>
    <name evidence="1" type="ORF">EVAR_43138_1</name>
</gene>
<name>A0A4C1XML7_EUMVA</name>
<dbReference type="AlphaFoldDB" id="A0A4C1XML7"/>
<dbReference type="Proteomes" id="UP000299102">
    <property type="component" value="Unassembled WGS sequence"/>
</dbReference>
<organism evidence="1 2">
    <name type="scientific">Eumeta variegata</name>
    <name type="common">Bagworm moth</name>
    <name type="synonym">Eumeta japonica</name>
    <dbReference type="NCBI Taxonomy" id="151549"/>
    <lineage>
        <taxon>Eukaryota</taxon>
        <taxon>Metazoa</taxon>
        <taxon>Ecdysozoa</taxon>
        <taxon>Arthropoda</taxon>
        <taxon>Hexapoda</taxon>
        <taxon>Insecta</taxon>
        <taxon>Pterygota</taxon>
        <taxon>Neoptera</taxon>
        <taxon>Endopterygota</taxon>
        <taxon>Lepidoptera</taxon>
        <taxon>Glossata</taxon>
        <taxon>Ditrysia</taxon>
        <taxon>Tineoidea</taxon>
        <taxon>Psychidae</taxon>
        <taxon>Oiketicinae</taxon>
        <taxon>Eumeta</taxon>
    </lineage>
</organism>
<reference evidence="1 2" key="1">
    <citation type="journal article" date="2019" name="Commun. Biol.">
        <title>The bagworm genome reveals a unique fibroin gene that provides high tensile strength.</title>
        <authorList>
            <person name="Kono N."/>
            <person name="Nakamura H."/>
            <person name="Ohtoshi R."/>
            <person name="Tomita M."/>
            <person name="Numata K."/>
            <person name="Arakawa K."/>
        </authorList>
    </citation>
    <scope>NUCLEOTIDE SEQUENCE [LARGE SCALE GENOMIC DNA]</scope>
</reference>